<dbReference type="OrthoDB" id="5425130at2759"/>
<gene>
    <name evidence="2" type="ORF">MBM_02138</name>
</gene>
<name>K1X4U4_MARBU</name>
<feature type="compositionally biased region" description="Pro residues" evidence="1">
    <location>
        <begin position="301"/>
        <end position="318"/>
    </location>
</feature>
<feature type="compositionally biased region" description="Polar residues" evidence="1">
    <location>
        <begin position="187"/>
        <end position="196"/>
    </location>
</feature>
<proteinExistence type="predicted"/>
<feature type="compositionally biased region" description="Basic and acidic residues" evidence="1">
    <location>
        <begin position="129"/>
        <end position="144"/>
    </location>
</feature>
<accession>K1X4U4</accession>
<dbReference type="RefSeq" id="XP_007290027.1">
    <property type="nucleotide sequence ID" value="XM_007289965.1"/>
</dbReference>
<keyword evidence="3" id="KW-1185">Reference proteome</keyword>
<dbReference type="AlphaFoldDB" id="K1X4U4"/>
<evidence type="ECO:0000313" key="2">
    <source>
        <dbReference type="EMBL" id="EKD20186.1"/>
    </source>
</evidence>
<sequence length="519" mass="55655">MYFPFPPTPGRGRSRYSKPLPTRPSASPASPTPRPSAAPALAPNSMKTILPALPKEVPKKSMAIPRKPVGAKVKLPVRTDSLASVSSVCSGSADGSSESVSDISTNTKDSLSGIDSEVGLGPTSSLPPADKDGLIQEAYEESRPAKRSASNSISSLNSQKKEALWRRRSLRKSDGSIIIVFEDLKLTKSNGSTTASPPRRQEQAGKSQIPIPPSITTNRKLAPFLANRPAPPQPDLMGSKVSRLRKKGSVEGNIGSKDGGLQGPDRKPPPQQYPAGPGAGPRLSMQNYARKGKPRLSTPSAPSPVSPFTPPGDRPPVLPSISESQSQDSSQYSSSEATIVAPNIAPIASMALLSKENLNPSYGHSPDISEALTIDSQPTARSPKLQKPQATRRILSPDPPPTSPPLSITSPRQSMTSPLGRAQFFPTIQSPASPSFIFPGPPLDLVHFDCYHSHRLMRRTTNGKCPVACMICQGKDTRDRWRCMWCNLGACGSCMQVLSQIPGRDLRVCLEQLENRMYK</sequence>
<dbReference type="OMA" id="WQPGSTN"/>
<feature type="compositionally biased region" description="Low complexity" evidence="1">
    <location>
        <begin position="19"/>
        <end position="29"/>
    </location>
</feature>
<dbReference type="GeneID" id="18758073"/>
<dbReference type="eggNOG" id="ENOG502T105">
    <property type="taxonomic scope" value="Eukaryota"/>
</dbReference>
<feature type="compositionally biased region" description="Low complexity" evidence="1">
    <location>
        <begin position="320"/>
        <end position="335"/>
    </location>
</feature>
<dbReference type="KEGG" id="mbe:MBM_02138"/>
<dbReference type="HOGENOM" id="CLU_519868_0_0_1"/>
<evidence type="ECO:0000256" key="1">
    <source>
        <dbReference type="SAM" id="MobiDB-lite"/>
    </source>
</evidence>
<dbReference type="Proteomes" id="UP000006753">
    <property type="component" value="Unassembled WGS sequence"/>
</dbReference>
<evidence type="ECO:0000313" key="3">
    <source>
        <dbReference type="Proteomes" id="UP000006753"/>
    </source>
</evidence>
<feature type="compositionally biased region" description="Low complexity" evidence="1">
    <location>
        <begin position="80"/>
        <end position="104"/>
    </location>
</feature>
<feature type="region of interest" description="Disordered" evidence="1">
    <location>
        <begin position="187"/>
        <end position="335"/>
    </location>
</feature>
<feature type="region of interest" description="Disordered" evidence="1">
    <location>
        <begin position="373"/>
        <end position="418"/>
    </location>
</feature>
<dbReference type="EMBL" id="JH921430">
    <property type="protein sequence ID" value="EKD20186.1"/>
    <property type="molecule type" value="Genomic_DNA"/>
</dbReference>
<dbReference type="InParanoid" id="K1X4U4"/>
<feature type="region of interest" description="Disordered" evidence="1">
    <location>
        <begin position="1"/>
        <end position="168"/>
    </location>
</feature>
<organism evidence="2 3">
    <name type="scientific">Marssonina brunnea f. sp. multigermtubi (strain MB_m1)</name>
    <name type="common">Marssonina leaf spot fungus</name>
    <dbReference type="NCBI Taxonomy" id="1072389"/>
    <lineage>
        <taxon>Eukaryota</taxon>
        <taxon>Fungi</taxon>
        <taxon>Dikarya</taxon>
        <taxon>Ascomycota</taxon>
        <taxon>Pezizomycotina</taxon>
        <taxon>Leotiomycetes</taxon>
        <taxon>Helotiales</taxon>
        <taxon>Drepanopezizaceae</taxon>
        <taxon>Drepanopeziza</taxon>
    </lineage>
</organism>
<protein>
    <submittedName>
        <fullName evidence="2">Uncharacterized protein</fullName>
    </submittedName>
</protein>
<reference evidence="2 3" key="1">
    <citation type="journal article" date="2012" name="BMC Genomics">
        <title>Sequencing the genome of Marssonina brunnea reveals fungus-poplar co-evolution.</title>
        <authorList>
            <person name="Zhu S."/>
            <person name="Cao Y.-Z."/>
            <person name="Jiang C."/>
            <person name="Tan B.-Y."/>
            <person name="Wang Z."/>
            <person name="Feng S."/>
            <person name="Zhang L."/>
            <person name="Su X.-H."/>
            <person name="Brejova B."/>
            <person name="Vinar T."/>
            <person name="Xu M."/>
            <person name="Wang M.-X."/>
            <person name="Zhang S.-G."/>
            <person name="Huang M.-R."/>
            <person name="Wu R."/>
            <person name="Zhou Y."/>
        </authorList>
    </citation>
    <scope>NUCLEOTIDE SEQUENCE [LARGE SCALE GENOMIC DNA]</scope>
    <source>
        <strain evidence="2 3">MB_m1</strain>
    </source>
</reference>
<feature type="compositionally biased region" description="Low complexity" evidence="1">
    <location>
        <begin position="148"/>
        <end position="158"/>
    </location>
</feature>